<dbReference type="Gene3D" id="2.50.20.10">
    <property type="entry name" value="Lipoprotein localisation LolA/LolB/LppX"/>
    <property type="match status" value="1"/>
</dbReference>
<evidence type="ECO:0000256" key="1">
    <source>
        <dbReference type="SAM" id="MobiDB-lite"/>
    </source>
</evidence>
<protein>
    <submittedName>
        <fullName evidence="2">Signal peptide protein</fullName>
    </submittedName>
</protein>
<sequence>MGRIGSWVLAGCAVAALCGCEQLPGQGLGVDQIVEKNIAARGGLDAWRKVQTMVWSGHVDSPNAPVRDMPFILAMKRPNKTRFEITVMNQKAVRVFDGREGWKQAASGSAGLRPYTPGELMSARDEQVIDGPLIDHDAKGIGVTLDGVDPIGGHDAYRLAVKLPSGAVRHVWIDGRTFLDVKADRQVRGPSGPLTVEVNYGNFKPIDGLQIPLRIESGTAASPTKDTLIIDKVSLNPPLDDALFARPARPVSPGGRRPASIDAHVSQAPPAPPGAGRPTARP</sequence>
<name>A0A1Y1BKE8_9BURK</name>
<accession>A0A1Y1BKE8</accession>
<gene>
    <name evidence="2" type="ORF">BSFP_031740</name>
</gene>
<organism evidence="2 3">
    <name type="scientific">Burkholderia stabilis</name>
    <dbReference type="NCBI Taxonomy" id="95485"/>
    <lineage>
        <taxon>Bacteria</taxon>
        <taxon>Pseudomonadati</taxon>
        <taxon>Pseudomonadota</taxon>
        <taxon>Betaproteobacteria</taxon>
        <taxon>Burkholderiales</taxon>
        <taxon>Burkholderiaceae</taxon>
        <taxon>Burkholderia</taxon>
        <taxon>Burkholderia cepacia complex</taxon>
    </lineage>
</organism>
<reference evidence="2 3" key="1">
    <citation type="journal article" date="2017" name="Genome Announc.">
        <title>Complete Genome Sequence of Burkholderia stabilis FERMP-21014.</title>
        <authorList>
            <person name="Konishi K."/>
            <person name="Kumagai T."/>
            <person name="Sakasegawa S."/>
            <person name="Tamura T."/>
        </authorList>
    </citation>
    <scope>NUCLEOTIDE SEQUENCE [LARGE SCALE GENOMIC DNA]</scope>
    <source>
        <strain evidence="2 3">FERMP-21014</strain>
    </source>
</reference>
<feature type="region of interest" description="Disordered" evidence="1">
    <location>
        <begin position="241"/>
        <end position="282"/>
    </location>
</feature>
<dbReference type="RefSeq" id="WP_096472873.1">
    <property type="nucleotide sequence ID" value="NZ_AP018111.1"/>
</dbReference>
<evidence type="ECO:0000313" key="3">
    <source>
        <dbReference type="Proteomes" id="UP000218432"/>
    </source>
</evidence>
<evidence type="ECO:0000313" key="2">
    <source>
        <dbReference type="EMBL" id="BAX60315.1"/>
    </source>
</evidence>
<dbReference type="PROSITE" id="PS51257">
    <property type="entry name" value="PROKAR_LIPOPROTEIN"/>
    <property type="match status" value="1"/>
</dbReference>
<feature type="compositionally biased region" description="Pro residues" evidence="1">
    <location>
        <begin position="269"/>
        <end position="282"/>
    </location>
</feature>
<proteinExistence type="predicted"/>
<dbReference type="EMBL" id="AP018111">
    <property type="protein sequence ID" value="BAX60315.1"/>
    <property type="molecule type" value="Genomic_DNA"/>
</dbReference>
<dbReference type="AlphaFoldDB" id="A0A1Y1BKE8"/>
<dbReference type="Proteomes" id="UP000218432">
    <property type="component" value="Chromosome 1"/>
</dbReference>